<dbReference type="PIRSF" id="PIRSF003085">
    <property type="entry name" value="CMAS"/>
    <property type="match status" value="1"/>
</dbReference>
<dbReference type="Gene3D" id="3.40.50.150">
    <property type="entry name" value="Vaccinia Virus protein VP39"/>
    <property type="match status" value="1"/>
</dbReference>
<sequence length="433" mass="47983">MSTNATRSGHGGGQLAVADALASLLRDGLPLRLTAYDGSAAGPADAPYRIDLRTERGLAYLLTAPGDLGFARAYVTGDLAVEGVHPGDPHDLLKLLMNHLKFKAPSPSEALAIVRSVGLDKLKPPPPPQQEAPAKWRRMLDGVRHSMGRDAEMISHHYDVSNRFYELVLGPSMTYTCAVFPTAEATLEEAQFAKYDLVARKLDLQPGQRLLDVGCGWGGMVRHAAREYGVKALGVTLSLQQAEWAKQRIDEEGLGDLAEVRHLDYRDVAESGFDAVSSIGLTEHIGVRNYPAYFAFLRDRLRPEGRLLNHCITRPHNHRQEIGQFLDRYVFPDGELTGSGRIITEIQNAHLEVMHEENLRKHYALTLAGWCRNLVDHWDECVAEVGEGTARVWGLYMAGSRLAFERNEIQLHQVLATKTGDQGNDGFPLRPTW</sequence>
<dbReference type="EMBL" id="BAAAQQ010000011">
    <property type="protein sequence ID" value="GAA2123222.1"/>
    <property type="molecule type" value="Genomic_DNA"/>
</dbReference>
<evidence type="ECO:0000256" key="2">
    <source>
        <dbReference type="ARBA" id="ARBA00022603"/>
    </source>
</evidence>
<dbReference type="CDD" id="cd02440">
    <property type="entry name" value="AdoMet_MTases"/>
    <property type="match status" value="1"/>
</dbReference>
<evidence type="ECO:0000256" key="5">
    <source>
        <dbReference type="ARBA" id="ARBA00023098"/>
    </source>
</evidence>
<keyword evidence="3" id="KW-0808">Transferase</keyword>
<reference evidence="7" key="1">
    <citation type="journal article" date="2019" name="Int. J. Syst. Evol. Microbiol.">
        <title>The Global Catalogue of Microorganisms (GCM) 10K type strain sequencing project: providing services to taxonomists for standard genome sequencing and annotation.</title>
        <authorList>
            <consortium name="The Broad Institute Genomics Platform"/>
            <consortium name="The Broad Institute Genome Sequencing Center for Infectious Disease"/>
            <person name="Wu L."/>
            <person name="Ma J."/>
        </authorList>
    </citation>
    <scope>NUCLEOTIDE SEQUENCE [LARGE SCALE GENOMIC DNA]</scope>
    <source>
        <strain evidence="7">JCM 16021</strain>
    </source>
</reference>
<protein>
    <submittedName>
        <fullName evidence="6">Class I SAM-dependent methyltransferase</fullName>
    </submittedName>
</protein>
<evidence type="ECO:0000256" key="4">
    <source>
        <dbReference type="ARBA" id="ARBA00022691"/>
    </source>
</evidence>
<gene>
    <name evidence="6" type="ORF">GCM10009843_18800</name>
</gene>
<dbReference type="Pfam" id="PF02353">
    <property type="entry name" value="CMAS"/>
    <property type="match status" value="1"/>
</dbReference>
<dbReference type="GO" id="GO:0032259">
    <property type="term" value="P:methylation"/>
    <property type="evidence" value="ECO:0007669"/>
    <property type="project" value="UniProtKB-KW"/>
</dbReference>
<dbReference type="InterPro" id="IPR050723">
    <property type="entry name" value="CFA/CMAS"/>
</dbReference>
<dbReference type="SUPFAM" id="SSF53335">
    <property type="entry name" value="S-adenosyl-L-methionine-dependent methyltransferases"/>
    <property type="match status" value="1"/>
</dbReference>
<organism evidence="6 7">
    <name type="scientific">Nocardioides bigeumensis</name>
    <dbReference type="NCBI Taxonomy" id="433657"/>
    <lineage>
        <taxon>Bacteria</taxon>
        <taxon>Bacillati</taxon>
        <taxon>Actinomycetota</taxon>
        <taxon>Actinomycetes</taxon>
        <taxon>Propionibacteriales</taxon>
        <taxon>Nocardioidaceae</taxon>
        <taxon>Nocardioides</taxon>
    </lineage>
</organism>
<name>A0ABP5JV59_9ACTN</name>
<proteinExistence type="inferred from homology"/>
<dbReference type="GO" id="GO:0008168">
    <property type="term" value="F:methyltransferase activity"/>
    <property type="evidence" value="ECO:0007669"/>
    <property type="project" value="UniProtKB-KW"/>
</dbReference>
<evidence type="ECO:0000313" key="6">
    <source>
        <dbReference type="EMBL" id="GAA2123222.1"/>
    </source>
</evidence>
<keyword evidence="7" id="KW-1185">Reference proteome</keyword>
<keyword evidence="2 6" id="KW-0489">Methyltransferase</keyword>
<comment type="caution">
    <text evidence="6">The sequence shown here is derived from an EMBL/GenBank/DDBJ whole genome shotgun (WGS) entry which is preliminary data.</text>
</comment>
<dbReference type="PANTHER" id="PTHR43667:SF1">
    <property type="entry name" value="CYCLOPROPANE-FATTY-ACYL-PHOSPHOLIPID SYNTHASE"/>
    <property type="match status" value="1"/>
</dbReference>
<keyword evidence="4" id="KW-0949">S-adenosyl-L-methionine</keyword>
<evidence type="ECO:0000256" key="3">
    <source>
        <dbReference type="ARBA" id="ARBA00022679"/>
    </source>
</evidence>
<dbReference type="Proteomes" id="UP001500575">
    <property type="component" value="Unassembled WGS sequence"/>
</dbReference>
<accession>A0ABP5JV59</accession>
<dbReference type="PANTHER" id="PTHR43667">
    <property type="entry name" value="CYCLOPROPANE-FATTY-ACYL-PHOSPHOLIPID SYNTHASE"/>
    <property type="match status" value="1"/>
</dbReference>
<dbReference type="InterPro" id="IPR003333">
    <property type="entry name" value="CMAS"/>
</dbReference>
<comment type="similarity">
    <text evidence="1">Belongs to the CFA/CMAS family.</text>
</comment>
<dbReference type="InterPro" id="IPR029063">
    <property type="entry name" value="SAM-dependent_MTases_sf"/>
</dbReference>
<evidence type="ECO:0000256" key="1">
    <source>
        <dbReference type="ARBA" id="ARBA00010815"/>
    </source>
</evidence>
<keyword evidence="5" id="KW-0443">Lipid metabolism</keyword>
<evidence type="ECO:0000313" key="7">
    <source>
        <dbReference type="Proteomes" id="UP001500575"/>
    </source>
</evidence>